<reference evidence="1 2" key="1">
    <citation type="submission" date="2019-05" db="EMBL/GenBank/DDBJ databases">
        <title>Another draft genome of Portunus trituberculatus and its Hox gene families provides insights of decapod evolution.</title>
        <authorList>
            <person name="Jeong J.-H."/>
            <person name="Song I."/>
            <person name="Kim S."/>
            <person name="Choi T."/>
            <person name="Kim D."/>
            <person name="Ryu S."/>
            <person name="Kim W."/>
        </authorList>
    </citation>
    <scope>NUCLEOTIDE SEQUENCE [LARGE SCALE GENOMIC DNA]</scope>
    <source>
        <tissue evidence="1">Muscle</tissue>
    </source>
</reference>
<accession>A0A5B7FIE2</accession>
<dbReference type="AlphaFoldDB" id="A0A5B7FIE2"/>
<dbReference type="Proteomes" id="UP000324222">
    <property type="component" value="Unassembled WGS sequence"/>
</dbReference>
<organism evidence="1 2">
    <name type="scientific">Portunus trituberculatus</name>
    <name type="common">Swimming crab</name>
    <name type="synonym">Neptunus trituberculatus</name>
    <dbReference type="NCBI Taxonomy" id="210409"/>
    <lineage>
        <taxon>Eukaryota</taxon>
        <taxon>Metazoa</taxon>
        <taxon>Ecdysozoa</taxon>
        <taxon>Arthropoda</taxon>
        <taxon>Crustacea</taxon>
        <taxon>Multicrustacea</taxon>
        <taxon>Malacostraca</taxon>
        <taxon>Eumalacostraca</taxon>
        <taxon>Eucarida</taxon>
        <taxon>Decapoda</taxon>
        <taxon>Pleocyemata</taxon>
        <taxon>Brachyura</taxon>
        <taxon>Eubrachyura</taxon>
        <taxon>Portunoidea</taxon>
        <taxon>Portunidae</taxon>
        <taxon>Portuninae</taxon>
        <taxon>Portunus</taxon>
    </lineage>
</organism>
<protein>
    <submittedName>
        <fullName evidence="1">Uncharacterized protein</fullName>
    </submittedName>
</protein>
<sequence length="94" mass="10468">MKTNCVINSKAYSAVQLPPISGTGPISPPKHIFGIRQLHLHLEPGYHGDMQVTLNHSTIDEISRKHVMGFKPTHRHLPNPTLTTLFTTPLRPIS</sequence>
<proteinExistence type="predicted"/>
<gene>
    <name evidence="1" type="ORF">E2C01_038979</name>
</gene>
<comment type="caution">
    <text evidence="1">The sequence shown here is derived from an EMBL/GenBank/DDBJ whole genome shotgun (WGS) entry which is preliminary data.</text>
</comment>
<evidence type="ECO:0000313" key="1">
    <source>
        <dbReference type="EMBL" id="MPC45285.1"/>
    </source>
</evidence>
<keyword evidence="2" id="KW-1185">Reference proteome</keyword>
<evidence type="ECO:0000313" key="2">
    <source>
        <dbReference type="Proteomes" id="UP000324222"/>
    </source>
</evidence>
<dbReference type="EMBL" id="VSRR010006658">
    <property type="protein sequence ID" value="MPC45285.1"/>
    <property type="molecule type" value="Genomic_DNA"/>
</dbReference>
<name>A0A5B7FIE2_PORTR</name>